<dbReference type="AlphaFoldDB" id="A0A0N7KN86"/>
<organism evidence="2 3">
    <name type="scientific">Oryza sativa subsp. japonica</name>
    <name type="common">Rice</name>
    <dbReference type="NCBI Taxonomy" id="39947"/>
    <lineage>
        <taxon>Eukaryota</taxon>
        <taxon>Viridiplantae</taxon>
        <taxon>Streptophyta</taxon>
        <taxon>Embryophyta</taxon>
        <taxon>Tracheophyta</taxon>
        <taxon>Spermatophyta</taxon>
        <taxon>Magnoliopsida</taxon>
        <taxon>Liliopsida</taxon>
        <taxon>Poales</taxon>
        <taxon>Poaceae</taxon>
        <taxon>BOP clade</taxon>
        <taxon>Oryzoideae</taxon>
        <taxon>Oryzeae</taxon>
        <taxon>Oryzinae</taxon>
        <taxon>Oryza</taxon>
        <taxon>Oryza sativa</taxon>
    </lineage>
</organism>
<dbReference type="Proteomes" id="UP000059680">
    <property type="component" value="Chromosome 7"/>
</dbReference>
<dbReference type="Gramene" id="Os07t0267200-01">
    <property type="protein sequence ID" value="Os07t0267200-01"/>
    <property type="gene ID" value="Os07g0267200"/>
</dbReference>
<evidence type="ECO:0000313" key="3">
    <source>
        <dbReference type="Proteomes" id="UP000059680"/>
    </source>
</evidence>
<keyword evidence="3" id="KW-1185">Reference proteome</keyword>
<protein>
    <submittedName>
        <fullName evidence="2">Os07g0267200 protein</fullName>
    </submittedName>
</protein>
<evidence type="ECO:0000256" key="1">
    <source>
        <dbReference type="SAM" id="MobiDB-lite"/>
    </source>
</evidence>
<feature type="region of interest" description="Disordered" evidence="1">
    <location>
        <begin position="94"/>
        <end position="140"/>
    </location>
</feature>
<evidence type="ECO:0000313" key="2">
    <source>
        <dbReference type="EMBL" id="BAT00922.1"/>
    </source>
</evidence>
<sequence>SSSSLSAVNSGRLRHRSISSPIASLLVSLHHRLCLPPANPFFLFPPSSPPHSNHHNHFLCSRREALLLAVPANFPSLSASHRLPRVYVAREHAWPPPSRPFHHRSTGAPSLFLSAVTREEEEEEDDGRKKKKEEKKKKKD</sequence>
<dbReference type="PaxDb" id="39947-A0A0N7KN86"/>
<gene>
    <name evidence="2" type="ordered locus">Os07g0267200</name>
    <name evidence="2" type="ORF">OSNPB_070267200</name>
</gene>
<reference evidence="2 3" key="3">
    <citation type="journal article" date="2013" name="Rice">
        <title>Improvement of the Oryza sativa Nipponbare reference genome using next generation sequence and optical map data.</title>
        <authorList>
            <person name="Kawahara Y."/>
            <person name="de la Bastide M."/>
            <person name="Hamilton J.P."/>
            <person name="Kanamori H."/>
            <person name="McCombie W.R."/>
            <person name="Ouyang S."/>
            <person name="Schwartz D.C."/>
            <person name="Tanaka T."/>
            <person name="Wu J."/>
            <person name="Zhou S."/>
            <person name="Childs K.L."/>
            <person name="Davidson R.M."/>
            <person name="Lin H."/>
            <person name="Quesada-Ocampo L."/>
            <person name="Vaillancourt B."/>
            <person name="Sakai H."/>
            <person name="Lee S.S."/>
            <person name="Kim J."/>
            <person name="Numa H."/>
            <person name="Itoh T."/>
            <person name="Buell C.R."/>
            <person name="Matsumoto T."/>
        </authorList>
    </citation>
    <scope>NUCLEOTIDE SEQUENCE [LARGE SCALE GENOMIC DNA]</scope>
    <source>
        <strain evidence="3">cv. Nipponbare</strain>
    </source>
</reference>
<reference evidence="3" key="1">
    <citation type="journal article" date="2005" name="Nature">
        <title>The map-based sequence of the rice genome.</title>
        <authorList>
            <consortium name="International rice genome sequencing project (IRGSP)"/>
            <person name="Matsumoto T."/>
            <person name="Wu J."/>
            <person name="Kanamori H."/>
            <person name="Katayose Y."/>
            <person name="Fujisawa M."/>
            <person name="Namiki N."/>
            <person name="Mizuno H."/>
            <person name="Yamamoto K."/>
            <person name="Antonio B.A."/>
            <person name="Baba T."/>
            <person name="Sakata K."/>
            <person name="Nagamura Y."/>
            <person name="Aoki H."/>
            <person name="Arikawa K."/>
            <person name="Arita K."/>
            <person name="Bito T."/>
            <person name="Chiden Y."/>
            <person name="Fujitsuka N."/>
            <person name="Fukunaka R."/>
            <person name="Hamada M."/>
            <person name="Harada C."/>
            <person name="Hayashi A."/>
            <person name="Hijishita S."/>
            <person name="Honda M."/>
            <person name="Hosokawa S."/>
            <person name="Ichikawa Y."/>
            <person name="Idonuma A."/>
            <person name="Iijima M."/>
            <person name="Ikeda M."/>
            <person name="Ikeno M."/>
            <person name="Ito K."/>
            <person name="Ito S."/>
            <person name="Ito T."/>
            <person name="Ito Y."/>
            <person name="Ito Y."/>
            <person name="Iwabuchi A."/>
            <person name="Kamiya K."/>
            <person name="Karasawa W."/>
            <person name="Kurita K."/>
            <person name="Katagiri S."/>
            <person name="Kikuta A."/>
            <person name="Kobayashi H."/>
            <person name="Kobayashi N."/>
            <person name="Machita K."/>
            <person name="Maehara T."/>
            <person name="Masukawa M."/>
            <person name="Mizubayashi T."/>
            <person name="Mukai Y."/>
            <person name="Nagasaki H."/>
            <person name="Nagata Y."/>
            <person name="Naito S."/>
            <person name="Nakashima M."/>
            <person name="Nakama Y."/>
            <person name="Nakamichi Y."/>
            <person name="Nakamura M."/>
            <person name="Meguro A."/>
            <person name="Negishi M."/>
            <person name="Ohta I."/>
            <person name="Ohta T."/>
            <person name="Okamoto M."/>
            <person name="Ono N."/>
            <person name="Saji S."/>
            <person name="Sakaguchi M."/>
            <person name="Sakai K."/>
            <person name="Shibata M."/>
            <person name="Shimokawa T."/>
            <person name="Song J."/>
            <person name="Takazaki Y."/>
            <person name="Terasawa K."/>
            <person name="Tsugane M."/>
            <person name="Tsuji K."/>
            <person name="Ueda S."/>
            <person name="Waki K."/>
            <person name="Yamagata H."/>
            <person name="Yamamoto M."/>
            <person name="Yamamoto S."/>
            <person name="Yamane H."/>
            <person name="Yoshiki S."/>
            <person name="Yoshihara R."/>
            <person name="Yukawa K."/>
            <person name="Zhong H."/>
            <person name="Yano M."/>
            <person name="Yuan Q."/>
            <person name="Ouyang S."/>
            <person name="Liu J."/>
            <person name="Jones K.M."/>
            <person name="Gansberger K."/>
            <person name="Moffat K."/>
            <person name="Hill J."/>
            <person name="Bera J."/>
            <person name="Fadrosh D."/>
            <person name="Jin S."/>
            <person name="Johri S."/>
            <person name="Kim M."/>
            <person name="Overton L."/>
            <person name="Reardon M."/>
            <person name="Tsitrin T."/>
            <person name="Vuong H."/>
            <person name="Weaver B."/>
            <person name="Ciecko A."/>
            <person name="Tallon L."/>
            <person name="Jackson J."/>
            <person name="Pai G."/>
            <person name="Aken S.V."/>
            <person name="Utterback T."/>
            <person name="Reidmuller S."/>
            <person name="Feldblyum T."/>
            <person name="Hsiao J."/>
            <person name="Zismann V."/>
            <person name="Iobst S."/>
            <person name="de Vazeille A.R."/>
            <person name="Buell C.R."/>
            <person name="Ying K."/>
            <person name="Li Y."/>
            <person name="Lu T."/>
            <person name="Huang Y."/>
            <person name="Zhao Q."/>
            <person name="Feng Q."/>
            <person name="Zhang L."/>
            <person name="Zhu J."/>
            <person name="Weng Q."/>
            <person name="Mu J."/>
            <person name="Lu Y."/>
            <person name="Fan D."/>
            <person name="Liu Y."/>
            <person name="Guan J."/>
            <person name="Zhang Y."/>
            <person name="Yu S."/>
            <person name="Liu X."/>
            <person name="Zhang Y."/>
            <person name="Hong G."/>
            <person name="Han B."/>
            <person name="Choisne N."/>
            <person name="Demange N."/>
            <person name="Orjeda G."/>
            <person name="Samain S."/>
            <person name="Cattolico L."/>
            <person name="Pelletier E."/>
            <person name="Couloux A."/>
            <person name="Segurens B."/>
            <person name="Wincker P."/>
            <person name="D'Hont A."/>
            <person name="Scarpelli C."/>
            <person name="Weissenbach J."/>
            <person name="Salanoubat M."/>
            <person name="Quetier F."/>
            <person name="Yu Y."/>
            <person name="Kim H.R."/>
            <person name="Rambo T."/>
            <person name="Currie J."/>
            <person name="Collura K."/>
            <person name="Luo M."/>
            <person name="Yang T."/>
            <person name="Ammiraju J.S.S."/>
            <person name="Engler F."/>
            <person name="Soderlund C."/>
            <person name="Wing R.A."/>
            <person name="Palmer L.E."/>
            <person name="de la Bastide M."/>
            <person name="Spiegel L."/>
            <person name="Nascimento L."/>
            <person name="Zutavern T."/>
            <person name="O'Shaughnessy A."/>
            <person name="Dike S."/>
            <person name="Dedhia N."/>
            <person name="Preston R."/>
            <person name="Balija V."/>
            <person name="McCombie W.R."/>
            <person name="Chow T."/>
            <person name="Chen H."/>
            <person name="Chung M."/>
            <person name="Chen C."/>
            <person name="Shaw J."/>
            <person name="Wu H."/>
            <person name="Hsiao K."/>
            <person name="Chao Y."/>
            <person name="Chu M."/>
            <person name="Cheng C."/>
            <person name="Hour A."/>
            <person name="Lee P."/>
            <person name="Lin S."/>
            <person name="Lin Y."/>
            <person name="Liou J."/>
            <person name="Liu S."/>
            <person name="Hsing Y."/>
            <person name="Raghuvanshi S."/>
            <person name="Mohanty A."/>
            <person name="Bharti A.K."/>
            <person name="Gaur A."/>
            <person name="Gupta V."/>
            <person name="Kumar D."/>
            <person name="Ravi V."/>
            <person name="Vij S."/>
            <person name="Kapur A."/>
            <person name="Khurana P."/>
            <person name="Khurana P."/>
            <person name="Khurana J.P."/>
            <person name="Tyagi A.K."/>
            <person name="Gaikwad K."/>
            <person name="Singh A."/>
            <person name="Dalal V."/>
            <person name="Srivastava S."/>
            <person name="Dixit A."/>
            <person name="Pal A.K."/>
            <person name="Ghazi I.A."/>
            <person name="Yadav M."/>
            <person name="Pandit A."/>
            <person name="Bhargava A."/>
            <person name="Sureshbabu K."/>
            <person name="Batra K."/>
            <person name="Sharma T.R."/>
            <person name="Mohapatra T."/>
            <person name="Singh N.K."/>
            <person name="Messing J."/>
            <person name="Nelson A.B."/>
            <person name="Fuks G."/>
            <person name="Kavchok S."/>
            <person name="Keizer G."/>
            <person name="Linton E."/>
            <person name="Llaca V."/>
            <person name="Song R."/>
            <person name="Tanyolac B."/>
            <person name="Young S."/>
            <person name="Ho-Il K."/>
            <person name="Hahn J.H."/>
            <person name="Sangsakoo G."/>
            <person name="Vanavichit A."/>
            <person name="de Mattos Luiz.A.T."/>
            <person name="Zimmer P.D."/>
            <person name="Malone G."/>
            <person name="Dellagostin O."/>
            <person name="de Oliveira A.C."/>
            <person name="Bevan M."/>
            <person name="Bancroft I."/>
            <person name="Minx P."/>
            <person name="Cordum H."/>
            <person name="Wilson R."/>
            <person name="Cheng Z."/>
            <person name="Jin W."/>
            <person name="Jiang J."/>
            <person name="Leong S.A."/>
            <person name="Iwama H."/>
            <person name="Gojobori T."/>
            <person name="Itoh T."/>
            <person name="Niimura Y."/>
            <person name="Fujii Y."/>
            <person name="Habara T."/>
            <person name="Sakai H."/>
            <person name="Sato Y."/>
            <person name="Wilson G."/>
            <person name="Kumar K."/>
            <person name="McCouch S."/>
            <person name="Juretic N."/>
            <person name="Hoen D."/>
            <person name="Wright S."/>
            <person name="Bruskiewich R."/>
            <person name="Bureau T."/>
            <person name="Miyao A."/>
            <person name="Hirochika H."/>
            <person name="Nishikawa T."/>
            <person name="Kadowaki K."/>
            <person name="Sugiura M."/>
            <person name="Burr B."/>
            <person name="Sasaki T."/>
        </authorList>
    </citation>
    <scope>NUCLEOTIDE SEQUENCE [LARGE SCALE GENOMIC DNA]</scope>
    <source>
        <strain evidence="3">cv. Nipponbare</strain>
    </source>
</reference>
<reference evidence="2 3" key="2">
    <citation type="journal article" date="2013" name="Plant Cell Physiol.">
        <title>Rice Annotation Project Database (RAP-DB): an integrative and interactive database for rice genomics.</title>
        <authorList>
            <person name="Sakai H."/>
            <person name="Lee S.S."/>
            <person name="Tanaka T."/>
            <person name="Numa H."/>
            <person name="Kim J."/>
            <person name="Kawahara Y."/>
            <person name="Wakimoto H."/>
            <person name="Yang C.C."/>
            <person name="Iwamoto M."/>
            <person name="Abe T."/>
            <person name="Yamada Y."/>
            <person name="Muto A."/>
            <person name="Inokuchi H."/>
            <person name="Ikemura T."/>
            <person name="Matsumoto T."/>
            <person name="Sasaki T."/>
            <person name="Itoh T."/>
        </authorList>
    </citation>
    <scope>NUCLEOTIDE SEQUENCE [LARGE SCALE GENOMIC DNA]</scope>
    <source>
        <strain evidence="3">cv. Nipponbare</strain>
    </source>
</reference>
<proteinExistence type="predicted"/>
<dbReference type="InParanoid" id="A0A0N7KN86"/>
<dbReference type="OMA" id="IEREHDM"/>
<name>A0A0N7KN86_ORYSJ</name>
<feature type="non-terminal residue" evidence="2">
    <location>
        <position position="1"/>
    </location>
</feature>
<accession>A0A0N7KN86</accession>
<feature type="compositionally biased region" description="Basic residues" evidence="1">
    <location>
        <begin position="129"/>
        <end position="140"/>
    </location>
</feature>
<dbReference type="EMBL" id="AP014963">
    <property type="protein sequence ID" value="BAT00922.1"/>
    <property type="molecule type" value="Genomic_DNA"/>
</dbReference>